<comment type="subcellular location">
    <subcellularLocation>
        <location evidence="1">Membrane</location>
        <topology evidence="1">Multi-pass membrane protein</topology>
    </subcellularLocation>
</comment>
<evidence type="ECO:0000256" key="3">
    <source>
        <dbReference type="ARBA" id="ARBA00022989"/>
    </source>
</evidence>
<feature type="transmembrane region" description="Helical" evidence="5">
    <location>
        <begin position="147"/>
        <end position="166"/>
    </location>
</feature>
<gene>
    <name evidence="7" type="ORF">MNBD_PLANCTO02-2295</name>
</gene>
<organism evidence="7">
    <name type="scientific">hydrothermal vent metagenome</name>
    <dbReference type="NCBI Taxonomy" id="652676"/>
    <lineage>
        <taxon>unclassified sequences</taxon>
        <taxon>metagenomes</taxon>
        <taxon>ecological metagenomes</taxon>
    </lineage>
</organism>
<keyword evidence="3 5" id="KW-1133">Transmembrane helix</keyword>
<evidence type="ECO:0000256" key="4">
    <source>
        <dbReference type="ARBA" id="ARBA00023136"/>
    </source>
</evidence>
<feature type="transmembrane region" description="Helical" evidence="5">
    <location>
        <begin position="50"/>
        <end position="71"/>
    </location>
</feature>
<feature type="transmembrane region" description="Helical" evidence="5">
    <location>
        <begin position="332"/>
        <end position="355"/>
    </location>
</feature>
<evidence type="ECO:0000259" key="6">
    <source>
        <dbReference type="Pfam" id="PF00361"/>
    </source>
</evidence>
<dbReference type="Pfam" id="PF00361">
    <property type="entry name" value="Proton_antipo_M"/>
    <property type="match status" value="2"/>
</dbReference>
<dbReference type="InterPro" id="IPR001750">
    <property type="entry name" value="ND/Mrp_TM"/>
</dbReference>
<dbReference type="GO" id="GO:0016020">
    <property type="term" value="C:membrane"/>
    <property type="evidence" value="ECO:0007669"/>
    <property type="project" value="UniProtKB-SubCell"/>
</dbReference>
<evidence type="ECO:0000256" key="1">
    <source>
        <dbReference type="ARBA" id="ARBA00004141"/>
    </source>
</evidence>
<dbReference type="GO" id="GO:0016491">
    <property type="term" value="F:oxidoreductase activity"/>
    <property type="evidence" value="ECO:0007669"/>
    <property type="project" value="UniProtKB-KW"/>
</dbReference>
<dbReference type="EC" id="1.6.5.3" evidence="7"/>
<evidence type="ECO:0000313" key="7">
    <source>
        <dbReference type="EMBL" id="VAX39893.1"/>
    </source>
</evidence>
<dbReference type="HAMAP" id="MF_00445">
    <property type="entry name" value="NDH1_NuoN_1"/>
    <property type="match status" value="1"/>
</dbReference>
<keyword evidence="4 5" id="KW-0472">Membrane</keyword>
<dbReference type="InterPro" id="IPR010096">
    <property type="entry name" value="NADH-Q_OxRdtase_suN/2"/>
</dbReference>
<feature type="transmembrane region" description="Helical" evidence="5">
    <location>
        <begin position="304"/>
        <end position="325"/>
    </location>
</feature>
<reference evidence="7" key="1">
    <citation type="submission" date="2018-06" db="EMBL/GenBank/DDBJ databases">
        <authorList>
            <person name="Zhirakovskaya E."/>
        </authorList>
    </citation>
    <scope>NUCLEOTIDE SEQUENCE</scope>
</reference>
<accession>A0A3B1DST7</accession>
<feature type="transmembrane region" description="Helical" evidence="5">
    <location>
        <begin position="20"/>
        <end position="38"/>
    </location>
</feature>
<protein>
    <submittedName>
        <fullName evidence="7">NADH-ubiquinone oxidoreductase chain N</fullName>
        <ecNumber evidence="7">1.6.5.3</ecNumber>
    </submittedName>
</protein>
<name>A0A3B1DST7_9ZZZZ</name>
<dbReference type="PANTHER" id="PTHR22773">
    <property type="entry name" value="NADH DEHYDROGENASE"/>
    <property type="match status" value="1"/>
</dbReference>
<sequence length="543" mass="57832">MNFQTLLNSLISDTADKSLQLFAPELALCATVVGLLLVRLIGCHRVIPTYWVALVGAMIGFFFAFDEFLHLQEHAGGQSELFTGLLVYDGFTVAARLFLLLFLILVISLTVLCGIPDDEDSPDFYTLLIGATIGTMLMASANHLLILFLGIEMTSVPSYVMVAFLKGRKKSSEAALKYVVFGAGAAGVMLYGISLIVGLLGTGSLPEIAARLSLIMTEGAGLEDPVLRTIALAMVMILVGIAFKLSLFPFHFWCPDAFEGGAAEVGGFLSVASKAGAFALLVRVCLTFAGGEGAAVMANVNLSIGIGLGVIAVVSSTYGNLAAYAQSNIKRLLAYSTIAHAGYMLLAVAAMMVILGSSQSLDAKELANARVLAQKCVEGLMYYLAVYLFMNLGAFAVVAIVRNQIHSEEISDYKGLAKQSPLLSVCLAVCLFSLIGVPPLGGAVGKLFLFLSAWSAGQYHWSMYLFVSIAGLNTVFSLFYYLRVIKAMFMEERPEGAKDISVPLNPVGIYCLLITLPILATGMGPVVMDKLTQTASNIASVLF</sequence>
<dbReference type="EMBL" id="UOGL01000380">
    <property type="protein sequence ID" value="VAX39893.1"/>
    <property type="molecule type" value="Genomic_DNA"/>
</dbReference>
<feature type="transmembrane region" description="Helical" evidence="5">
    <location>
        <begin position="422"/>
        <end position="441"/>
    </location>
</feature>
<evidence type="ECO:0000256" key="5">
    <source>
        <dbReference type="SAM" id="Phobius"/>
    </source>
</evidence>
<feature type="domain" description="NADH:quinone oxidoreductase/Mrp antiporter transmembrane" evidence="6">
    <location>
        <begin position="373"/>
        <end position="466"/>
    </location>
</feature>
<feature type="domain" description="NADH:quinone oxidoreductase/Mrp antiporter transmembrane" evidence="6">
    <location>
        <begin position="141"/>
        <end position="351"/>
    </location>
</feature>
<feature type="transmembrane region" description="Helical" evidence="5">
    <location>
        <begin position="124"/>
        <end position="141"/>
    </location>
</feature>
<dbReference type="AlphaFoldDB" id="A0A3B1DST7"/>
<feature type="transmembrane region" description="Helical" evidence="5">
    <location>
        <begin position="91"/>
        <end position="112"/>
    </location>
</feature>
<feature type="transmembrane region" description="Helical" evidence="5">
    <location>
        <begin position="502"/>
        <end position="520"/>
    </location>
</feature>
<proteinExistence type="inferred from homology"/>
<dbReference type="GO" id="GO:0008137">
    <property type="term" value="F:NADH dehydrogenase (ubiquinone) activity"/>
    <property type="evidence" value="ECO:0007669"/>
    <property type="project" value="InterPro"/>
</dbReference>
<evidence type="ECO:0000256" key="2">
    <source>
        <dbReference type="ARBA" id="ARBA00022692"/>
    </source>
</evidence>
<feature type="transmembrane region" description="Helical" evidence="5">
    <location>
        <begin position="380"/>
        <end position="401"/>
    </location>
</feature>
<feature type="transmembrane region" description="Helical" evidence="5">
    <location>
        <begin position="461"/>
        <end position="482"/>
    </location>
</feature>
<keyword evidence="2 5" id="KW-0812">Transmembrane</keyword>
<dbReference type="GO" id="GO:0042773">
    <property type="term" value="P:ATP synthesis coupled electron transport"/>
    <property type="evidence" value="ECO:0007669"/>
    <property type="project" value="InterPro"/>
</dbReference>
<feature type="transmembrane region" description="Helical" evidence="5">
    <location>
        <begin position="178"/>
        <end position="205"/>
    </location>
</feature>
<keyword evidence="7" id="KW-0560">Oxidoreductase</keyword>
<feature type="transmembrane region" description="Helical" evidence="5">
    <location>
        <begin position="225"/>
        <end position="243"/>
    </location>
</feature>
<keyword evidence="7" id="KW-0830">Ubiquinone</keyword>